<keyword evidence="7" id="KW-0460">Magnesium</keyword>
<keyword evidence="9" id="KW-1185">Reference proteome</keyword>
<comment type="caution">
    <text evidence="7">Lacks conserved residue(s) required for the propagation of feature annotation.</text>
</comment>
<comment type="similarity">
    <text evidence="7">Belongs to the shikimate kinase family.</text>
</comment>
<dbReference type="Proteomes" id="UP000024842">
    <property type="component" value="Unassembled WGS sequence"/>
</dbReference>
<dbReference type="GO" id="GO:0000287">
    <property type="term" value="F:magnesium ion binding"/>
    <property type="evidence" value="ECO:0007669"/>
    <property type="project" value="UniProtKB-UniRule"/>
</dbReference>
<evidence type="ECO:0000313" key="8">
    <source>
        <dbReference type="EMBL" id="GAJ46595.1"/>
    </source>
</evidence>
<organism evidence="8 9">
    <name type="scientific">Holospora elegans E1</name>
    <dbReference type="NCBI Taxonomy" id="1427503"/>
    <lineage>
        <taxon>Bacteria</taxon>
        <taxon>Pseudomonadati</taxon>
        <taxon>Pseudomonadota</taxon>
        <taxon>Alphaproteobacteria</taxon>
        <taxon>Holosporales</taxon>
        <taxon>Holosporaceae</taxon>
        <taxon>Holospora</taxon>
    </lineage>
</organism>
<dbReference type="Gene3D" id="3.40.50.300">
    <property type="entry name" value="P-loop containing nucleotide triphosphate hydrolases"/>
    <property type="match status" value="1"/>
</dbReference>
<sequence length="199" mass="22174">MIRNTYREFYPGKPIALVGMPGVGKTTLGKLLAEFFGIPFFDSDNMVEKAAGGLSVSTIYEQFGETVFRSTELSVIQRVLKEESSHVLATGEGAFLEAQTRMLLLENTCTVYMCAKPSHLADRLSRKARPQLGFPQLDAESVLLSEGKNLALEKVLEEMHEERDKLYGLADVRVPSDQGGYEETLAKVLDELKSHFHIM</sequence>
<keyword evidence="7" id="KW-0963">Cytoplasm</keyword>
<evidence type="ECO:0000256" key="1">
    <source>
        <dbReference type="ARBA" id="ARBA00022605"/>
    </source>
</evidence>
<comment type="pathway">
    <text evidence="7">Metabolic intermediate biosynthesis; chorismate biosynthesis; chorismate from D-erythrose 4-phosphate and phosphoenolpyruvate: step 5/7.</text>
</comment>
<evidence type="ECO:0000313" key="9">
    <source>
        <dbReference type="Proteomes" id="UP000024842"/>
    </source>
</evidence>
<dbReference type="UniPathway" id="UPA00053">
    <property type="reaction ID" value="UER00088"/>
</dbReference>
<dbReference type="CDD" id="cd00464">
    <property type="entry name" value="SK"/>
    <property type="match status" value="1"/>
</dbReference>
<feature type="binding site" evidence="7">
    <location>
        <position position="163"/>
    </location>
    <ligand>
        <name>substrate</name>
    </ligand>
</feature>
<dbReference type="GO" id="GO:0009423">
    <property type="term" value="P:chorismate biosynthetic process"/>
    <property type="evidence" value="ECO:0007669"/>
    <property type="project" value="UniProtKB-UniRule"/>
</dbReference>
<keyword evidence="7" id="KW-0479">Metal-binding</keyword>
<protein>
    <recommendedName>
        <fullName evidence="7">Shikimate kinase</fullName>
        <shortName evidence="7">SK</shortName>
        <ecNumber evidence="7">2.7.1.71</ecNumber>
    </recommendedName>
</protein>
<comment type="catalytic activity">
    <reaction evidence="7">
        <text>shikimate + ATP = 3-phosphoshikimate + ADP + H(+)</text>
        <dbReference type="Rhea" id="RHEA:13121"/>
        <dbReference type="ChEBI" id="CHEBI:15378"/>
        <dbReference type="ChEBI" id="CHEBI:30616"/>
        <dbReference type="ChEBI" id="CHEBI:36208"/>
        <dbReference type="ChEBI" id="CHEBI:145989"/>
        <dbReference type="ChEBI" id="CHEBI:456216"/>
        <dbReference type="EC" id="2.7.1.71"/>
    </reaction>
</comment>
<comment type="subcellular location">
    <subcellularLocation>
        <location evidence="7">Cytoplasm</location>
    </subcellularLocation>
</comment>
<keyword evidence="6 7" id="KW-0057">Aromatic amino acid biosynthesis</keyword>
<dbReference type="HAMAP" id="MF_00109">
    <property type="entry name" value="Shikimate_kinase"/>
    <property type="match status" value="1"/>
</dbReference>
<dbReference type="OrthoDB" id="9800332at2"/>
<dbReference type="PANTHER" id="PTHR21087">
    <property type="entry name" value="SHIKIMATE KINASE"/>
    <property type="match status" value="1"/>
</dbReference>
<dbReference type="AlphaFoldDB" id="A0A023DZU3"/>
<name>A0A023DZU3_9PROT</name>
<gene>
    <name evidence="7" type="primary">aroK</name>
    <name evidence="8" type="ORF">HE1_00930</name>
</gene>
<feature type="binding site" evidence="7">
    <location>
        <begin position="22"/>
        <end position="27"/>
    </location>
    <ligand>
        <name>ATP</name>
        <dbReference type="ChEBI" id="CHEBI:30616"/>
    </ligand>
</feature>
<dbReference type="RefSeq" id="WP_006295744.1">
    <property type="nucleotide sequence ID" value="NZ_BAUP01000116.1"/>
</dbReference>
<feature type="binding site" evidence="7">
    <location>
        <position position="26"/>
    </location>
    <ligand>
        <name>Mg(2+)</name>
        <dbReference type="ChEBI" id="CHEBI:18420"/>
    </ligand>
</feature>
<dbReference type="Pfam" id="PF01202">
    <property type="entry name" value="SKI"/>
    <property type="match status" value="1"/>
</dbReference>
<dbReference type="GO" id="GO:0009073">
    <property type="term" value="P:aromatic amino acid family biosynthetic process"/>
    <property type="evidence" value="ECO:0007669"/>
    <property type="project" value="UniProtKB-KW"/>
</dbReference>
<feature type="binding site" evidence="7">
    <location>
        <position position="69"/>
    </location>
    <ligand>
        <name>substrate</name>
    </ligand>
</feature>
<dbReference type="GO" id="GO:0005829">
    <property type="term" value="C:cytosol"/>
    <property type="evidence" value="ECO:0007669"/>
    <property type="project" value="TreeGrafter"/>
</dbReference>
<proteinExistence type="inferred from homology"/>
<comment type="caution">
    <text evidence="8">The sequence shown here is derived from an EMBL/GenBank/DDBJ whole genome shotgun (WGS) entry which is preliminary data.</text>
</comment>
<dbReference type="InterPro" id="IPR027417">
    <property type="entry name" value="P-loop_NTPase"/>
</dbReference>
<reference evidence="8 9" key="1">
    <citation type="journal article" date="2014" name="FEMS Microbiol. Lett.">
        <title>Draft genome sequences of three Holospora species (Holospora obtusa, Holospora undulata, and Holospora elegans), endonuclear symbiotic bacteria of the ciliate Paramecium caudatum.</title>
        <authorList>
            <person name="Dohra H."/>
            <person name="Tanaka K."/>
            <person name="Suzuki T."/>
            <person name="Fujishima M."/>
            <person name="Suzuki H."/>
        </authorList>
    </citation>
    <scope>NUCLEOTIDE SEQUENCE [LARGE SCALE GENOMIC DNA]</scope>
    <source>
        <strain evidence="8 9">E1</strain>
    </source>
</reference>
<evidence type="ECO:0000256" key="2">
    <source>
        <dbReference type="ARBA" id="ARBA00022679"/>
    </source>
</evidence>
<comment type="function">
    <text evidence="7">Catalyzes the specific phosphorylation of the 3-hydroxyl group of shikimic acid using ATP as a cosubstrate.</text>
</comment>
<feature type="binding site" evidence="7">
    <location>
        <position position="44"/>
    </location>
    <ligand>
        <name>substrate</name>
    </ligand>
</feature>
<keyword evidence="1 7" id="KW-0028">Amino-acid biosynthesis</keyword>
<dbReference type="EC" id="2.7.1.71" evidence="7"/>
<accession>A0A023DZU3</accession>
<keyword evidence="2 7" id="KW-0808">Transferase</keyword>
<dbReference type="PRINTS" id="PR01100">
    <property type="entry name" value="SHIKIMTKNASE"/>
</dbReference>
<evidence type="ECO:0000256" key="6">
    <source>
        <dbReference type="ARBA" id="ARBA00023141"/>
    </source>
</evidence>
<evidence type="ECO:0000256" key="7">
    <source>
        <dbReference type="HAMAP-Rule" id="MF_00109"/>
    </source>
</evidence>
<dbReference type="EMBL" id="BAUP01000116">
    <property type="protein sequence ID" value="GAJ46595.1"/>
    <property type="molecule type" value="Genomic_DNA"/>
</dbReference>
<dbReference type="SUPFAM" id="SSF52540">
    <property type="entry name" value="P-loop containing nucleoside triphosphate hydrolases"/>
    <property type="match status" value="1"/>
</dbReference>
<keyword evidence="3 7" id="KW-0547">Nucleotide-binding</keyword>
<feature type="binding site" evidence="7">
    <location>
        <position position="129"/>
    </location>
    <ligand>
        <name>ATP</name>
        <dbReference type="ChEBI" id="CHEBI:30616"/>
    </ligand>
</feature>
<evidence type="ECO:0000256" key="5">
    <source>
        <dbReference type="ARBA" id="ARBA00022840"/>
    </source>
</evidence>
<dbReference type="PANTHER" id="PTHR21087:SF16">
    <property type="entry name" value="SHIKIMATE KINASE 1, CHLOROPLASTIC"/>
    <property type="match status" value="1"/>
</dbReference>
<dbReference type="GO" id="GO:0004765">
    <property type="term" value="F:shikimate kinase activity"/>
    <property type="evidence" value="ECO:0007669"/>
    <property type="project" value="UniProtKB-UniRule"/>
</dbReference>
<keyword evidence="4 7" id="KW-0418">Kinase</keyword>
<dbReference type="InterPro" id="IPR000623">
    <property type="entry name" value="Shikimate_kinase/TSH1"/>
</dbReference>
<dbReference type="InterPro" id="IPR031322">
    <property type="entry name" value="Shikimate/glucono_kinase"/>
</dbReference>
<comment type="cofactor">
    <cofactor evidence="7">
        <name>Mg(2+)</name>
        <dbReference type="ChEBI" id="CHEBI:18420"/>
    </cofactor>
    <text evidence="7">Binds 1 Mg(2+) ion per subunit.</text>
</comment>
<evidence type="ECO:0000256" key="4">
    <source>
        <dbReference type="ARBA" id="ARBA00022777"/>
    </source>
</evidence>
<comment type="subunit">
    <text evidence="7">Monomer.</text>
</comment>
<dbReference type="GO" id="GO:0008652">
    <property type="term" value="P:amino acid biosynthetic process"/>
    <property type="evidence" value="ECO:0007669"/>
    <property type="project" value="UniProtKB-KW"/>
</dbReference>
<dbReference type="STRING" id="1427503.HE1_00930"/>
<evidence type="ECO:0000256" key="3">
    <source>
        <dbReference type="ARBA" id="ARBA00022741"/>
    </source>
</evidence>
<dbReference type="GO" id="GO:0005524">
    <property type="term" value="F:ATP binding"/>
    <property type="evidence" value="ECO:0007669"/>
    <property type="project" value="UniProtKB-UniRule"/>
</dbReference>
<keyword evidence="5 7" id="KW-0067">ATP-binding</keyword>